<dbReference type="RefSeq" id="WP_311577942.1">
    <property type="nucleotide sequence ID" value="NZ_JAVRIF010000002.1"/>
</dbReference>
<name>A0ABU2ZZ01_9GAMM</name>
<dbReference type="Proteomes" id="UP001266357">
    <property type="component" value="Unassembled WGS sequence"/>
</dbReference>
<sequence>MIVISGFAEYAIEDDSKFTKGDRHSIGLFSKNKDCPKNRDALKSFVNQLGWGSIMFTHIEEIKDTETITHDILRQAFKRASKNGQSFVVNDLPIRVH</sequence>
<organism evidence="1 2">
    <name type="scientific">Thalassotalea castellviae</name>
    <dbReference type="NCBI Taxonomy" id="3075612"/>
    <lineage>
        <taxon>Bacteria</taxon>
        <taxon>Pseudomonadati</taxon>
        <taxon>Pseudomonadota</taxon>
        <taxon>Gammaproteobacteria</taxon>
        <taxon>Alteromonadales</taxon>
        <taxon>Colwelliaceae</taxon>
        <taxon>Thalassotalea</taxon>
    </lineage>
</organism>
<evidence type="ECO:0000313" key="1">
    <source>
        <dbReference type="EMBL" id="MDT0602853.1"/>
    </source>
</evidence>
<accession>A0ABU2ZZ01</accession>
<gene>
    <name evidence="1" type="ORF">RM573_04545</name>
</gene>
<protein>
    <submittedName>
        <fullName evidence="1">Uncharacterized protein</fullName>
    </submittedName>
</protein>
<proteinExistence type="predicted"/>
<keyword evidence="2" id="KW-1185">Reference proteome</keyword>
<reference evidence="1 2" key="1">
    <citation type="submission" date="2023-09" db="EMBL/GenBank/DDBJ databases">
        <authorList>
            <person name="Rey-Velasco X."/>
        </authorList>
    </citation>
    <scope>NUCLEOTIDE SEQUENCE [LARGE SCALE GENOMIC DNA]</scope>
    <source>
        <strain evidence="1 2">W431</strain>
    </source>
</reference>
<comment type="caution">
    <text evidence="1">The sequence shown here is derived from an EMBL/GenBank/DDBJ whole genome shotgun (WGS) entry which is preliminary data.</text>
</comment>
<dbReference type="EMBL" id="JAVRIF010000002">
    <property type="protein sequence ID" value="MDT0602853.1"/>
    <property type="molecule type" value="Genomic_DNA"/>
</dbReference>
<evidence type="ECO:0000313" key="2">
    <source>
        <dbReference type="Proteomes" id="UP001266357"/>
    </source>
</evidence>